<evidence type="ECO:0000313" key="2">
    <source>
        <dbReference type="EMBL" id="QDU23878.1"/>
    </source>
</evidence>
<dbReference type="GO" id="GO:0008168">
    <property type="term" value="F:methyltransferase activity"/>
    <property type="evidence" value="ECO:0007669"/>
    <property type="project" value="UniProtKB-KW"/>
</dbReference>
<dbReference type="OrthoDB" id="284881at2"/>
<dbReference type="RefSeq" id="WP_145244090.1">
    <property type="nucleotide sequence ID" value="NZ_CP036273.1"/>
</dbReference>
<dbReference type="Proteomes" id="UP000319576">
    <property type="component" value="Chromosome"/>
</dbReference>
<dbReference type="AlphaFoldDB" id="A0A517Y2F2"/>
<dbReference type="SUPFAM" id="SSF53335">
    <property type="entry name" value="S-adenosyl-L-methionine-dependent methyltransferases"/>
    <property type="match status" value="1"/>
</dbReference>
<dbReference type="EMBL" id="CP036273">
    <property type="protein sequence ID" value="QDU23878.1"/>
    <property type="molecule type" value="Genomic_DNA"/>
</dbReference>
<dbReference type="PANTHER" id="PTHR43861">
    <property type="entry name" value="TRANS-ACONITATE 2-METHYLTRANSFERASE-RELATED"/>
    <property type="match status" value="1"/>
</dbReference>
<feature type="compositionally biased region" description="Pro residues" evidence="1">
    <location>
        <begin position="13"/>
        <end position="27"/>
    </location>
</feature>
<organism evidence="2 3">
    <name type="scientific">Urbifossiella limnaea</name>
    <dbReference type="NCBI Taxonomy" id="2528023"/>
    <lineage>
        <taxon>Bacteria</taxon>
        <taxon>Pseudomonadati</taxon>
        <taxon>Planctomycetota</taxon>
        <taxon>Planctomycetia</taxon>
        <taxon>Gemmatales</taxon>
        <taxon>Gemmataceae</taxon>
        <taxon>Urbifossiella</taxon>
    </lineage>
</organism>
<accession>A0A517Y2F2</accession>
<proteinExistence type="predicted"/>
<dbReference type="PANTHER" id="PTHR43861:SF1">
    <property type="entry name" value="TRANS-ACONITATE 2-METHYLTRANSFERASE"/>
    <property type="match status" value="1"/>
</dbReference>
<feature type="compositionally biased region" description="Basic residues" evidence="1">
    <location>
        <begin position="1"/>
        <end position="10"/>
    </location>
</feature>
<dbReference type="InterPro" id="IPR029063">
    <property type="entry name" value="SAM-dependent_MTases_sf"/>
</dbReference>
<feature type="region of interest" description="Disordered" evidence="1">
    <location>
        <begin position="1"/>
        <end position="44"/>
    </location>
</feature>
<dbReference type="Gene3D" id="3.40.50.150">
    <property type="entry name" value="Vaccinia Virus protein VP39"/>
    <property type="match status" value="1"/>
</dbReference>
<reference evidence="2 3" key="1">
    <citation type="submission" date="2019-02" db="EMBL/GenBank/DDBJ databases">
        <title>Deep-cultivation of Planctomycetes and their phenomic and genomic characterization uncovers novel biology.</title>
        <authorList>
            <person name="Wiegand S."/>
            <person name="Jogler M."/>
            <person name="Boedeker C."/>
            <person name="Pinto D."/>
            <person name="Vollmers J."/>
            <person name="Rivas-Marin E."/>
            <person name="Kohn T."/>
            <person name="Peeters S.H."/>
            <person name="Heuer A."/>
            <person name="Rast P."/>
            <person name="Oberbeckmann S."/>
            <person name="Bunk B."/>
            <person name="Jeske O."/>
            <person name="Meyerdierks A."/>
            <person name="Storesund J.E."/>
            <person name="Kallscheuer N."/>
            <person name="Luecker S."/>
            <person name="Lage O.M."/>
            <person name="Pohl T."/>
            <person name="Merkel B.J."/>
            <person name="Hornburger P."/>
            <person name="Mueller R.-W."/>
            <person name="Bruemmer F."/>
            <person name="Labrenz M."/>
            <person name="Spormann A.M."/>
            <person name="Op den Camp H."/>
            <person name="Overmann J."/>
            <person name="Amann R."/>
            <person name="Jetten M.S.M."/>
            <person name="Mascher T."/>
            <person name="Medema M.H."/>
            <person name="Devos D.P."/>
            <person name="Kaster A.-K."/>
            <person name="Ovreas L."/>
            <person name="Rohde M."/>
            <person name="Galperin M.Y."/>
            <person name="Jogler C."/>
        </authorList>
    </citation>
    <scope>NUCLEOTIDE SEQUENCE [LARGE SCALE GENOMIC DNA]</scope>
    <source>
        <strain evidence="2 3">ETA_A1</strain>
    </source>
</reference>
<name>A0A517Y2F2_9BACT</name>
<dbReference type="KEGG" id="uli:ETAA1_58880"/>
<sequence>MGKKAVRPRPRPPEPAPPPDPPAPPLEPQNLGLPGSAARPTGPDESWRRIAAARAPAFDQSVPAYLLDANYWFLDWNPAFDELVARPLGLKRLRNHAEDFVAKLENVDSVYKRSKHVFDPENPPAIDTEPLALRTDRYGRVSFLKVAAQIIDERAQLVAWSVYLNVTGTERGDLWEDLRVRLERDLNWSRYAISYDLLLRDFDENAALLGLMVGKLAGARKVLDLGAGTGNGTLRLLRAPGGKEVWAVESNHAMVQQLVAKVERAGAEAGQDYFGRLHVLKEDIQRLDDVRDFLTAGSYDGALLVNVLYALDDPLKCLKDVFALLRSGGRLVLSTSHRDTDVGKLFARMRQVLEAKGLFEQLRPNFDDARRRHDAMDAAIHRDTKSSVRSYVEGAGFRIVDWRESEYVDAVVVVEAVKP</sequence>
<dbReference type="CDD" id="cd02440">
    <property type="entry name" value="AdoMet_MTases"/>
    <property type="match status" value="1"/>
</dbReference>
<keyword evidence="2" id="KW-0808">Transferase</keyword>
<evidence type="ECO:0000313" key="3">
    <source>
        <dbReference type="Proteomes" id="UP000319576"/>
    </source>
</evidence>
<protein>
    <submittedName>
        <fullName evidence="2">tRNA (Mo5U34)-methyltransferase</fullName>
    </submittedName>
</protein>
<dbReference type="GO" id="GO:0032259">
    <property type="term" value="P:methylation"/>
    <property type="evidence" value="ECO:0007669"/>
    <property type="project" value="UniProtKB-KW"/>
</dbReference>
<keyword evidence="3" id="KW-1185">Reference proteome</keyword>
<dbReference type="Pfam" id="PF13489">
    <property type="entry name" value="Methyltransf_23"/>
    <property type="match status" value="1"/>
</dbReference>
<evidence type="ECO:0000256" key="1">
    <source>
        <dbReference type="SAM" id="MobiDB-lite"/>
    </source>
</evidence>
<gene>
    <name evidence="2" type="primary">cmoB</name>
    <name evidence="2" type="ORF">ETAA1_58880</name>
</gene>
<keyword evidence="2" id="KW-0489">Methyltransferase</keyword>